<dbReference type="Pfam" id="PF06585">
    <property type="entry name" value="JHBP"/>
    <property type="match status" value="1"/>
</dbReference>
<dbReference type="PANTHER" id="PTHR11008">
    <property type="entry name" value="PROTEIN TAKEOUT-LIKE PROTEIN"/>
    <property type="match status" value="1"/>
</dbReference>
<dbReference type="Proteomes" id="UP001652626">
    <property type="component" value="Chromosome 11"/>
</dbReference>
<evidence type="ECO:0000256" key="1">
    <source>
        <dbReference type="SAM" id="SignalP"/>
    </source>
</evidence>
<dbReference type="RefSeq" id="XP_064072376.1">
    <property type="nucleotide sequence ID" value="XM_064216306.1"/>
</dbReference>
<accession>A0ABM4AM53</accession>
<dbReference type="PANTHER" id="PTHR11008:SF41">
    <property type="entry name" value="RE70318P"/>
    <property type="match status" value="1"/>
</dbReference>
<keyword evidence="2" id="KW-1185">Reference proteome</keyword>
<gene>
    <name evidence="3" type="primary">LOC135193509</name>
</gene>
<organism evidence="2 3">
    <name type="scientific">Vanessa tameamea</name>
    <name type="common">Kamehameha butterfly</name>
    <dbReference type="NCBI Taxonomy" id="334116"/>
    <lineage>
        <taxon>Eukaryota</taxon>
        <taxon>Metazoa</taxon>
        <taxon>Ecdysozoa</taxon>
        <taxon>Arthropoda</taxon>
        <taxon>Hexapoda</taxon>
        <taxon>Insecta</taxon>
        <taxon>Pterygota</taxon>
        <taxon>Neoptera</taxon>
        <taxon>Endopterygota</taxon>
        <taxon>Lepidoptera</taxon>
        <taxon>Glossata</taxon>
        <taxon>Ditrysia</taxon>
        <taxon>Papilionoidea</taxon>
        <taxon>Nymphalidae</taxon>
        <taxon>Nymphalinae</taxon>
        <taxon>Vanessa</taxon>
    </lineage>
</organism>
<evidence type="ECO:0000313" key="2">
    <source>
        <dbReference type="Proteomes" id="UP001652626"/>
    </source>
</evidence>
<keyword evidence="1" id="KW-0732">Signal</keyword>
<name>A0ABM4AM53_VANTA</name>
<dbReference type="InterPro" id="IPR010562">
    <property type="entry name" value="Haemolymph_juvenile_hormone-bd"/>
</dbReference>
<protein>
    <submittedName>
        <fullName evidence="3">Uncharacterized protein LOC135193509</fullName>
    </submittedName>
</protein>
<feature type="chain" id="PRO_5045114983" evidence="1">
    <location>
        <begin position="19"/>
        <end position="238"/>
    </location>
</feature>
<dbReference type="InterPro" id="IPR038606">
    <property type="entry name" value="To_sf"/>
</dbReference>
<dbReference type="GeneID" id="135193509"/>
<feature type="signal peptide" evidence="1">
    <location>
        <begin position="1"/>
        <end position="18"/>
    </location>
</feature>
<proteinExistence type="predicted"/>
<reference evidence="3" key="1">
    <citation type="submission" date="2025-08" db="UniProtKB">
        <authorList>
            <consortium name="RefSeq"/>
        </authorList>
    </citation>
    <scope>IDENTIFICATION</scope>
    <source>
        <tissue evidence="3">Whole body</tissue>
    </source>
</reference>
<sequence length="238" mass="26639">MYLSLLITFMCFAGEVFSSSLFSPCKKSDLPCIETTVNNALPKIFDGIPELGILKSDPQFIAVIDADLSALKYTFYNSTNYGYKNCEVSNLIINDDLTRISGKAVCPSLHMNGVYDMKGVLITLPIEGNGNYTFEGASFQLDFDIKLDKIKGSEGKTHLFIRKITYKPKALTPIQFNFQNLFNGKEDLAAVVKKFAKENWLDITLLLQDPIWEVSLDLLKTAVNKYLATFAIDDTILN</sequence>
<evidence type="ECO:0000313" key="3">
    <source>
        <dbReference type="RefSeq" id="XP_064072376.1"/>
    </source>
</evidence>
<dbReference type="Gene3D" id="3.15.10.30">
    <property type="entry name" value="Haemolymph juvenile hormone binding protein"/>
    <property type="match status" value="1"/>
</dbReference>
<dbReference type="SMART" id="SM00700">
    <property type="entry name" value="JHBP"/>
    <property type="match status" value="1"/>
</dbReference>